<dbReference type="AlphaFoldDB" id="A0A818JRR8"/>
<evidence type="ECO:0000313" key="13">
    <source>
        <dbReference type="Proteomes" id="UP000663868"/>
    </source>
</evidence>
<keyword evidence="5" id="KW-0967">Endosome</keyword>
<dbReference type="InterPro" id="IPR057316">
    <property type="entry name" value="Rab11-FIP3/4_dom"/>
</dbReference>
<dbReference type="InterPro" id="IPR019018">
    <property type="entry name" value="Rab-bd_FIP-RBD"/>
</dbReference>
<dbReference type="GO" id="GO:0032456">
    <property type="term" value="P:endocytic recycling"/>
    <property type="evidence" value="ECO:0007669"/>
    <property type="project" value="TreeGrafter"/>
</dbReference>
<dbReference type="InterPro" id="IPR037245">
    <property type="entry name" value="FIP-RBD_C_sf"/>
</dbReference>
<feature type="compositionally biased region" description="Polar residues" evidence="9">
    <location>
        <begin position="98"/>
        <end position="108"/>
    </location>
</feature>
<dbReference type="EMBL" id="CAJOBB010000074">
    <property type="protein sequence ID" value="CAF3547475.1"/>
    <property type="molecule type" value="Genomic_DNA"/>
</dbReference>
<feature type="region of interest" description="Disordered" evidence="9">
    <location>
        <begin position="757"/>
        <end position="801"/>
    </location>
</feature>
<feature type="region of interest" description="Disordered" evidence="9">
    <location>
        <begin position="89"/>
        <end position="108"/>
    </location>
</feature>
<evidence type="ECO:0000313" key="11">
    <source>
        <dbReference type="EMBL" id="CAF0764327.1"/>
    </source>
</evidence>
<evidence type="ECO:0000256" key="6">
    <source>
        <dbReference type="ARBA" id="ARBA00023054"/>
    </source>
</evidence>
<dbReference type="EMBL" id="CAJNOE010000028">
    <property type="protein sequence ID" value="CAF0764327.1"/>
    <property type="molecule type" value="Genomic_DNA"/>
</dbReference>
<dbReference type="Gene3D" id="1.10.238.10">
    <property type="entry name" value="EF-hand"/>
    <property type="match status" value="1"/>
</dbReference>
<feature type="region of interest" description="Disordered" evidence="9">
    <location>
        <begin position="113"/>
        <end position="160"/>
    </location>
</feature>
<feature type="coiled-coil region" evidence="8">
    <location>
        <begin position="296"/>
        <end position="434"/>
    </location>
</feature>
<organism evidence="12 13">
    <name type="scientific">Adineta steineri</name>
    <dbReference type="NCBI Taxonomy" id="433720"/>
    <lineage>
        <taxon>Eukaryota</taxon>
        <taxon>Metazoa</taxon>
        <taxon>Spiralia</taxon>
        <taxon>Gnathifera</taxon>
        <taxon>Rotifera</taxon>
        <taxon>Eurotatoria</taxon>
        <taxon>Bdelloidea</taxon>
        <taxon>Adinetida</taxon>
        <taxon>Adinetidae</taxon>
        <taxon>Adineta</taxon>
    </lineage>
</organism>
<comment type="subcellular location">
    <subcellularLocation>
        <location evidence="2">Cleavage furrow</location>
    </subcellularLocation>
    <subcellularLocation>
        <location evidence="1">Midbody</location>
    </subcellularLocation>
    <subcellularLocation>
        <location evidence="3">Recycling endosome membrane</location>
        <topology evidence="3">Peripheral membrane protein</topology>
    </subcellularLocation>
</comment>
<comment type="caution">
    <text evidence="12">The sequence shown here is derived from an EMBL/GenBank/DDBJ whole genome shotgun (WGS) entry which is preliminary data.</text>
</comment>
<keyword evidence="4" id="KW-0813">Transport</keyword>
<evidence type="ECO:0000256" key="8">
    <source>
        <dbReference type="SAM" id="Coils"/>
    </source>
</evidence>
<dbReference type="InterPro" id="IPR011992">
    <property type="entry name" value="EF-hand-dom_pair"/>
</dbReference>
<feature type="compositionally biased region" description="Basic and acidic residues" evidence="9">
    <location>
        <begin position="762"/>
        <end position="774"/>
    </location>
</feature>
<feature type="compositionally biased region" description="Low complexity" evidence="9">
    <location>
        <begin position="126"/>
        <end position="153"/>
    </location>
</feature>
<dbReference type="PANTHER" id="PTHR15726">
    <property type="entry name" value="RAB11-FAMILY INTERACTING PROTEIN"/>
    <property type="match status" value="1"/>
</dbReference>
<evidence type="ECO:0000256" key="2">
    <source>
        <dbReference type="ARBA" id="ARBA00004626"/>
    </source>
</evidence>
<dbReference type="PROSITE" id="PS51511">
    <property type="entry name" value="FIP_RBD"/>
    <property type="match status" value="1"/>
</dbReference>
<dbReference type="GO" id="GO:0030496">
    <property type="term" value="C:midbody"/>
    <property type="evidence" value="ECO:0007669"/>
    <property type="project" value="UniProtKB-SubCell"/>
</dbReference>
<feature type="compositionally biased region" description="Low complexity" evidence="9">
    <location>
        <begin position="781"/>
        <end position="791"/>
    </location>
</feature>
<dbReference type="Proteomes" id="UP000663860">
    <property type="component" value="Unassembled WGS sequence"/>
</dbReference>
<evidence type="ECO:0000259" key="10">
    <source>
        <dbReference type="PROSITE" id="PS51511"/>
    </source>
</evidence>
<sequence length="801" mass="90428">MMEFDLKEVFSILDENDEGQIQLRRFVDVANNYYSDAEQLARITKALDPTNTGLINFDQFCQGIAQISSLQGVSLKDVATDLSRLSRENSLAEDSDQRSLNQDGSTTTFNEYDVESDETSHNNSSKTQPTVKNTVKTTNKNNQNSYQNNRSSSPILDSSAFGDEEEFSGVAESDSITYTSDLIHPRATTPQHNLSQLSKRSNYLQPIHPSEEVEQQLQETVDELQKTVEVLTEQKETTVDRLAKIQSENTDLKTRLLALEDRFHDLEGQQAHSAQSEHQKYAEYITQKDRSFLQEKEILQSRINAIEAELKETQSTNGQMKHDVKKLKDKLEDVDIQFSESQIRCNDLAEDNEKLLEQLRLQRQELEAEKLTNAQLAEQLTSESSRKMFSHTINRTENMIKSSEIRIQDLDAQVRALKLENEKLKQENDELKERAVVTGFHEGRRLMANRDSLSYAAELEFLSKDELMSKLREQFLVNDRLREYIERMLSVIIENNPQLLEITANMPMGMPTYPSNNHRRQSVILSNEIENKPTPVEQPLTSNESIVNDSSTILNTNKNSNDKGAMSFFGSLGKKAVEKAYDLASKVEGGRDYLTTAANTVNSLVKGKDPRVYLKPGNVIQFLSRSSGRTIQIVVSKTSNELICDAIGGTGSYYPNVHWLVVCTSNGRYCFHNNYNYLAINNGKIIIIPSTSNEKAPTEAEFRAQDVLGSAQAIYLESVHMPGYFVNFNEDGEPSEDIKLKTKEKFGQFEIQLIAYGPGIQPEKDDQPIEKSDELAPPPYWAAAANASNNPSHTESNSTSS</sequence>
<evidence type="ECO:0000256" key="3">
    <source>
        <dbReference type="ARBA" id="ARBA00004654"/>
    </source>
</evidence>
<dbReference type="GO" id="GO:0055038">
    <property type="term" value="C:recycling endosome membrane"/>
    <property type="evidence" value="ECO:0007669"/>
    <property type="project" value="UniProtKB-SubCell"/>
</dbReference>
<keyword evidence="7" id="KW-0472">Membrane</keyword>
<dbReference type="Gene3D" id="1.20.5.2440">
    <property type="match status" value="1"/>
</dbReference>
<dbReference type="Pfam" id="PF25450">
    <property type="entry name" value="Rab11-FIP3"/>
    <property type="match status" value="1"/>
</dbReference>
<dbReference type="GO" id="GO:0030139">
    <property type="term" value="C:endocytic vesicle"/>
    <property type="evidence" value="ECO:0007669"/>
    <property type="project" value="TreeGrafter"/>
</dbReference>
<feature type="coiled-coil region" evidence="8">
    <location>
        <begin position="210"/>
        <end position="269"/>
    </location>
</feature>
<accession>A0A818JRR8</accession>
<protein>
    <recommendedName>
        <fullName evidence="10">FIP-RBD domain-containing protein</fullName>
    </recommendedName>
</protein>
<proteinExistence type="predicted"/>
<dbReference type="InterPro" id="IPR051977">
    <property type="entry name" value="Rab11-interacting_regulator"/>
</dbReference>
<reference evidence="12" key="1">
    <citation type="submission" date="2021-02" db="EMBL/GenBank/DDBJ databases">
        <authorList>
            <person name="Nowell W R."/>
        </authorList>
    </citation>
    <scope>NUCLEOTIDE SEQUENCE</scope>
</reference>
<dbReference type="SUPFAM" id="SSF144270">
    <property type="entry name" value="Eferin C-derminal domain-like"/>
    <property type="match status" value="1"/>
</dbReference>
<evidence type="ECO:0000256" key="1">
    <source>
        <dbReference type="ARBA" id="ARBA00004214"/>
    </source>
</evidence>
<dbReference type="Proteomes" id="UP000663868">
    <property type="component" value="Unassembled WGS sequence"/>
</dbReference>
<evidence type="ECO:0000256" key="7">
    <source>
        <dbReference type="ARBA" id="ARBA00023136"/>
    </source>
</evidence>
<dbReference type="PANTHER" id="PTHR15726:SF7">
    <property type="entry name" value="NUCLEAR FALLOUT, ISOFORM J"/>
    <property type="match status" value="1"/>
</dbReference>
<evidence type="ECO:0000256" key="4">
    <source>
        <dbReference type="ARBA" id="ARBA00022448"/>
    </source>
</evidence>
<keyword evidence="6 8" id="KW-0175">Coiled coil</keyword>
<feature type="compositionally biased region" description="Polar residues" evidence="9">
    <location>
        <begin position="792"/>
        <end position="801"/>
    </location>
</feature>
<dbReference type="GO" id="GO:0032154">
    <property type="term" value="C:cleavage furrow"/>
    <property type="evidence" value="ECO:0007669"/>
    <property type="project" value="UniProtKB-SubCell"/>
</dbReference>
<evidence type="ECO:0000256" key="9">
    <source>
        <dbReference type="SAM" id="MobiDB-lite"/>
    </source>
</evidence>
<dbReference type="Pfam" id="PF09457">
    <property type="entry name" value="RBD-FIP"/>
    <property type="match status" value="1"/>
</dbReference>
<feature type="domain" description="FIP-RBD" evidence="10">
    <location>
        <begin position="441"/>
        <end position="503"/>
    </location>
</feature>
<name>A0A818JRR8_9BILA</name>
<dbReference type="SUPFAM" id="SSF47473">
    <property type="entry name" value="EF-hand"/>
    <property type="match status" value="1"/>
</dbReference>
<dbReference type="Gene3D" id="1.10.287.1490">
    <property type="match status" value="1"/>
</dbReference>
<evidence type="ECO:0000313" key="12">
    <source>
        <dbReference type="EMBL" id="CAF3547475.1"/>
    </source>
</evidence>
<dbReference type="GO" id="GO:0032465">
    <property type="term" value="P:regulation of cytokinesis"/>
    <property type="evidence" value="ECO:0007669"/>
    <property type="project" value="TreeGrafter"/>
</dbReference>
<evidence type="ECO:0000256" key="5">
    <source>
        <dbReference type="ARBA" id="ARBA00022753"/>
    </source>
</evidence>
<gene>
    <name evidence="11" type="ORF">IZO911_LOCUS4904</name>
    <name evidence="12" type="ORF">KXQ929_LOCUS2481</name>
</gene>